<reference evidence="7 8" key="1">
    <citation type="submission" date="2017-04" db="EMBL/GenBank/DDBJ databases">
        <title>Genome sequencing of [Candida] sorbophila.</title>
        <authorList>
            <person name="Ahn J.O."/>
        </authorList>
    </citation>
    <scope>NUCLEOTIDE SEQUENCE [LARGE SCALE GENOMIC DNA]</scope>
    <source>
        <strain evidence="7 8">DS02</strain>
    </source>
</reference>
<evidence type="ECO:0008006" key="9">
    <source>
        <dbReference type="Google" id="ProtNLM"/>
    </source>
</evidence>
<evidence type="ECO:0000256" key="1">
    <source>
        <dbReference type="ARBA" id="ARBA00005634"/>
    </source>
</evidence>
<dbReference type="Proteomes" id="UP000238350">
    <property type="component" value="Unassembled WGS sequence"/>
</dbReference>
<dbReference type="SUPFAM" id="SSF47672">
    <property type="entry name" value="Transferrin receptor-like dimerisation domain"/>
    <property type="match status" value="1"/>
</dbReference>
<dbReference type="Gene3D" id="1.20.930.40">
    <property type="entry name" value="Transferrin receptor-like, dimerisation domain"/>
    <property type="match status" value="1"/>
</dbReference>
<keyword evidence="3" id="KW-1133">Transmembrane helix</keyword>
<comment type="similarity">
    <text evidence="1">Belongs to the peptidase M28 family. M28B subfamily.</text>
</comment>
<evidence type="ECO:0000256" key="3">
    <source>
        <dbReference type="SAM" id="Phobius"/>
    </source>
</evidence>
<dbReference type="PANTHER" id="PTHR10404">
    <property type="entry name" value="N-ACETYLATED-ALPHA-LINKED ACIDIC DIPEPTIDASE"/>
    <property type="match status" value="1"/>
</dbReference>
<evidence type="ECO:0000313" key="7">
    <source>
        <dbReference type="EMBL" id="PRT56500.1"/>
    </source>
</evidence>
<name>A0A2T0FNE8_9ASCO</name>
<dbReference type="Gene3D" id="3.50.30.30">
    <property type="match status" value="1"/>
</dbReference>
<dbReference type="SUPFAM" id="SSF53187">
    <property type="entry name" value="Zn-dependent exopeptidases"/>
    <property type="match status" value="1"/>
</dbReference>
<dbReference type="InterPro" id="IPR039373">
    <property type="entry name" value="Peptidase_M28B"/>
</dbReference>
<dbReference type="InterPro" id="IPR046450">
    <property type="entry name" value="PA_dom_sf"/>
</dbReference>
<keyword evidence="3" id="KW-0812">Transmembrane</keyword>
<dbReference type="GO" id="GO:0004180">
    <property type="term" value="F:carboxypeptidase activity"/>
    <property type="evidence" value="ECO:0007669"/>
    <property type="project" value="TreeGrafter"/>
</dbReference>
<evidence type="ECO:0000259" key="6">
    <source>
        <dbReference type="Pfam" id="PF04389"/>
    </source>
</evidence>
<comment type="caution">
    <text evidence="7">The sequence shown here is derived from an EMBL/GenBank/DDBJ whole genome shotgun (WGS) entry which is preliminary data.</text>
</comment>
<protein>
    <recommendedName>
        <fullName evidence="9">Vacuolar protein sorting-associated protein 70</fullName>
    </recommendedName>
</protein>
<dbReference type="FunFam" id="3.40.630.10:FF:000101">
    <property type="entry name" value="N-acetylated alpha-linked acidic dipeptidase like 1"/>
    <property type="match status" value="1"/>
</dbReference>
<dbReference type="CDD" id="cd08022">
    <property type="entry name" value="M28_PSMA_like"/>
    <property type="match status" value="1"/>
</dbReference>
<feature type="region of interest" description="Disordered" evidence="2">
    <location>
        <begin position="242"/>
        <end position="280"/>
    </location>
</feature>
<proteinExistence type="inferred from homology"/>
<evidence type="ECO:0000256" key="2">
    <source>
        <dbReference type="SAM" id="MobiDB-lite"/>
    </source>
</evidence>
<dbReference type="OrthoDB" id="5841748at2759"/>
<feature type="transmembrane region" description="Helical" evidence="3">
    <location>
        <begin position="22"/>
        <end position="42"/>
    </location>
</feature>
<dbReference type="FunFam" id="3.50.30.30:FF:000008">
    <property type="entry name" value="Glutamate carboxypeptidase 2"/>
    <property type="match status" value="1"/>
</dbReference>
<gene>
    <name evidence="7" type="ORF">B9G98_04120</name>
</gene>
<dbReference type="GeneID" id="36517868"/>
<dbReference type="Gene3D" id="3.40.630.10">
    <property type="entry name" value="Zn peptidases"/>
    <property type="match status" value="1"/>
</dbReference>
<evidence type="ECO:0000313" key="8">
    <source>
        <dbReference type="Proteomes" id="UP000238350"/>
    </source>
</evidence>
<dbReference type="InterPro" id="IPR036757">
    <property type="entry name" value="TFR-like_dimer_dom_sf"/>
</dbReference>
<feature type="domain" description="Transferrin receptor-like dimerisation" evidence="5">
    <location>
        <begin position="599"/>
        <end position="720"/>
    </location>
</feature>
<keyword evidence="3" id="KW-0472">Membrane</keyword>
<evidence type="ECO:0000259" key="5">
    <source>
        <dbReference type="Pfam" id="PF04253"/>
    </source>
</evidence>
<organism evidence="7 8">
    <name type="scientific">Wickerhamiella sorbophila</name>
    <dbReference type="NCBI Taxonomy" id="45607"/>
    <lineage>
        <taxon>Eukaryota</taxon>
        <taxon>Fungi</taxon>
        <taxon>Dikarya</taxon>
        <taxon>Ascomycota</taxon>
        <taxon>Saccharomycotina</taxon>
        <taxon>Dipodascomycetes</taxon>
        <taxon>Dipodascales</taxon>
        <taxon>Trichomonascaceae</taxon>
        <taxon>Wickerhamiella</taxon>
    </lineage>
</organism>
<dbReference type="STRING" id="45607.A0A2T0FNE8"/>
<dbReference type="InterPro" id="IPR007365">
    <property type="entry name" value="TFR-like_dimer_dom"/>
</dbReference>
<dbReference type="Pfam" id="PF04389">
    <property type="entry name" value="Peptidase_M28"/>
    <property type="match status" value="1"/>
</dbReference>
<dbReference type="RefSeq" id="XP_024666445.1">
    <property type="nucleotide sequence ID" value="XM_024810677.1"/>
</dbReference>
<evidence type="ECO:0000259" key="4">
    <source>
        <dbReference type="Pfam" id="PF02225"/>
    </source>
</evidence>
<sequence>MTSEHTPLLQAVEQTPRLTQKIAFYIGTGIIAIVVLCVVLSGSSSNGDLGYIQARDDLVDAISSKRIGELTKKIYLDGPHLAGQNEKLALWTKDKFEEYGWEAEVETYDIWLNRPVDHSVALLDGDKIIHELSLEEDRLEVDETTTRSDRVPTFHGYSASGNVTGQLVYANFGRKRDYDQLVARGIDLKNKVVIVRYGGLFRGLKVKFAEELGASAVLIYSDPAEDNGITEKNGYEAYPYGPARNPSSVQRGSVQDLAFHPGDPTTPGRPSVPGADRDEPDGIVSIPSIPISYRDALPLLKSLNGHGPIFGEWQGDLTDVDYATGPSDLLVNVYNEQVYDFIPNRNVIARIKGEIDEEVVIGNHRDAWIIGGADPNSGSVVTLELARVFGELHKRGWKPYRTLVLASWDGEEYGLLGSTEHGEDHAEHIKKKALAYLNCDMCFSGSRFGSEASPLLSKIIYEVTKGISNPFNETQSVFEGWDAQRGGAVTGYLGSGSDYTVFQDYLGVPSLDMSYAAQAGDNVYHYHSNYDSYYWMTHFGDVDFKAHSAIAKIIGSIAIELVGSPVIGFSVEYYAAGIKRVLEDLLSNPNELSHESDALLDVADELVKNSKNFDAQLDQLREDAKTDLPWYKFWQKYLLRRRIAAANLKLFYLEREFIYDEGLDGRNWYKHMLFAPSRYTGYAGQVAPGIAEALEDHDVEKLSKWISIIQGAISRVSNIIE</sequence>
<accession>A0A2T0FNE8</accession>
<keyword evidence="8" id="KW-1185">Reference proteome</keyword>
<dbReference type="InterPro" id="IPR003137">
    <property type="entry name" value="PA_domain"/>
</dbReference>
<dbReference type="PANTHER" id="PTHR10404:SF46">
    <property type="entry name" value="VACUOLAR PROTEIN SORTING-ASSOCIATED PROTEIN 70"/>
    <property type="match status" value="1"/>
</dbReference>
<dbReference type="SUPFAM" id="SSF52025">
    <property type="entry name" value="PA domain"/>
    <property type="match status" value="1"/>
</dbReference>
<dbReference type="InterPro" id="IPR007484">
    <property type="entry name" value="Peptidase_M28"/>
</dbReference>
<feature type="domain" description="Peptidase M28" evidence="6">
    <location>
        <begin position="346"/>
        <end position="533"/>
    </location>
</feature>
<dbReference type="AlphaFoldDB" id="A0A2T0FNE8"/>
<dbReference type="EMBL" id="NDIQ01000022">
    <property type="protein sequence ID" value="PRT56500.1"/>
    <property type="molecule type" value="Genomic_DNA"/>
</dbReference>
<feature type="domain" description="PA" evidence="4">
    <location>
        <begin position="163"/>
        <end position="239"/>
    </location>
</feature>
<dbReference type="CDD" id="cd02121">
    <property type="entry name" value="PA_GCPII_like"/>
    <property type="match status" value="1"/>
</dbReference>
<dbReference type="Pfam" id="PF02225">
    <property type="entry name" value="PA"/>
    <property type="match status" value="1"/>
</dbReference>
<dbReference type="Pfam" id="PF04253">
    <property type="entry name" value="TFR_dimer"/>
    <property type="match status" value="1"/>
</dbReference>